<accession>A0A1X2H713</accession>
<dbReference type="OrthoDB" id="270970at2759"/>
<dbReference type="STRING" id="13706.A0A1X2H713"/>
<evidence type="ECO:0000313" key="3">
    <source>
        <dbReference type="Proteomes" id="UP000242180"/>
    </source>
</evidence>
<dbReference type="SUPFAM" id="SSF49562">
    <property type="entry name" value="C2 domain (Calcium/lipid-binding domain, CaLB)"/>
    <property type="match status" value="1"/>
</dbReference>
<organism evidence="2 3">
    <name type="scientific">Syncephalastrum racemosum</name>
    <name type="common">Filamentous fungus</name>
    <dbReference type="NCBI Taxonomy" id="13706"/>
    <lineage>
        <taxon>Eukaryota</taxon>
        <taxon>Fungi</taxon>
        <taxon>Fungi incertae sedis</taxon>
        <taxon>Mucoromycota</taxon>
        <taxon>Mucoromycotina</taxon>
        <taxon>Mucoromycetes</taxon>
        <taxon>Mucorales</taxon>
        <taxon>Syncephalastraceae</taxon>
        <taxon>Syncephalastrum</taxon>
    </lineage>
</organism>
<gene>
    <name evidence="2" type="ORF">BCR43DRAFT_443658</name>
</gene>
<dbReference type="EMBL" id="MCGN01000008">
    <property type="protein sequence ID" value="ORY94240.1"/>
    <property type="molecule type" value="Genomic_DNA"/>
</dbReference>
<dbReference type="PROSITE" id="PS50004">
    <property type="entry name" value="C2"/>
    <property type="match status" value="1"/>
</dbReference>
<comment type="caution">
    <text evidence="2">The sequence shown here is derived from an EMBL/GenBank/DDBJ whole genome shotgun (WGS) entry which is preliminary data.</text>
</comment>
<name>A0A1X2H713_SYNRA</name>
<dbReference type="InterPro" id="IPR052981">
    <property type="entry name" value="Ingression_C2_domain"/>
</dbReference>
<dbReference type="SMART" id="SM00239">
    <property type="entry name" value="C2"/>
    <property type="match status" value="1"/>
</dbReference>
<dbReference type="InParanoid" id="A0A1X2H713"/>
<protein>
    <submittedName>
        <fullName evidence="2">C2 domain-containing protein</fullName>
    </submittedName>
</protein>
<dbReference type="Pfam" id="PF00168">
    <property type="entry name" value="C2"/>
    <property type="match status" value="1"/>
</dbReference>
<dbReference type="AlphaFoldDB" id="A0A1X2H713"/>
<dbReference type="PANTHER" id="PTHR47052:SF3">
    <property type="entry name" value="INGRESSION PROTEIN 1"/>
    <property type="match status" value="1"/>
</dbReference>
<keyword evidence="3" id="KW-1185">Reference proteome</keyword>
<reference evidence="2 3" key="1">
    <citation type="submission" date="2016-07" db="EMBL/GenBank/DDBJ databases">
        <title>Pervasive Adenine N6-methylation of Active Genes in Fungi.</title>
        <authorList>
            <consortium name="DOE Joint Genome Institute"/>
            <person name="Mondo S.J."/>
            <person name="Dannebaum R.O."/>
            <person name="Kuo R.C."/>
            <person name="Labutti K."/>
            <person name="Haridas S."/>
            <person name="Kuo A."/>
            <person name="Salamov A."/>
            <person name="Ahrendt S.R."/>
            <person name="Lipzen A."/>
            <person name="Sullivan W."/>
            <person name="Andreopoulos W.B."/>
            <person name="Clum A."/>
            <person name="Lindquist E."/>
            <person name="Daum C."/>
            <person name="Ramamoorthy G.K."/>
            <person name="Gryganskyi A."/>
            <person name="Culley D."/>
            <person name="Magnuson J.K."/>
            <person name="James T.Y."/>
            <person name="O'Malley M.A."/>
            <person name="Stajich J.E."/>
            <person name="Spatafora J.W."/>
            <person name="Visel A."/>
            <person name="Grigoriev I.V."/>
        </authorList>
    </citation>
    <scope>NUCLEOTIDE SEQUENCE [LARGE SCALE GENOMIC DNA]</scope>
    <source>
        <strain evidence="2 3">NRRL 2496</strain>
    </source>
</reference>
<dbReference type="Gene3D" id="2.60.40.150">
    <property type="entry name" value="C2 domain"/>
    <property type="match status" value="1"/>
</dbReference>
<evidence type="ECO:0000259" key="1">
    <source>
        <dbReference type="PROSITE" id="PS50004"/>
    </source>
</evidence>
<sequence length="131" mass="15100">MTETQKPPIGELVIVALRAIVGKQDPFCVFRLGEVAQRTKTDYRGGQHPLWDDQVNIPVPPNKTKLYMQLFDEDSHREDLISEGELDLTKVLREGEQDDWFPLSYRGRKAGEIYLELTFYSAVSSKKENTR</sequence>
<proteinExistence type="predicted"/>
<dbReference type="PANTHER" id="PTHR47052">
    <property type="entry name" value="CONSERVED SERINE PROLINE-RICH PROTEIN (AFU_ORTHOLOGUE AFUA_2G01790)"/>
    <property type="match status" value="1"/>
</dbReference>
<dbReference type="OMA" id="RPSKMNP"/>
<evidence type="ECO:0000313" key="2">
    <source>
        <dbReference type="EMBL" id="ORY94240.1"/>
    </source>
</evidence>
<dbReference type="Proteomes" id="UP000242180">
    <property type="component" value="Unassembled WGS sequence"/>
</dbReference>
<feature type="domain" description="C2" evidence="1">
    <location>
        <begin position="1"/>
        <end position="101"/>
    </location>
</feature>
<dbReference type="InterPro" id="IPR035892">
    <property type="entry name" value="C2_domain_sf"/>
</dbReference>
<dbReference type="InterPro" id="IPR000008">
    <property type="entry name" value="C2_dom"/>
</dbReference>